<sequence length="311" mass="33678">MSNSTLSGSAKAQPTATPPLRKLKAYLALTKPRVIELLLITTVPAMVLAANGLPDFWLVLATLIGGAFSAGSANAFNCYIDADIDKIMGRTKNRPLVTGDLTGREALWFSWLIGIVSVFWLGLTVNWIASGISLAALLFYVFIYTLGLKRKTPQNIVWGGAAGAAPVLIGWAAVTGSVSWPAIVMFLIVFLWTPPHYWPLSVKYQSDYELAKVPMLPVVRGTKTVVQQILIYAWAVAAASLLLIPVAGMGLTYAITAFVVSAWFIAAAYRMYKEGLAGELKAPMKLFHLSNLHLTALFIAIALDPLVRNLL</sequence>
<reference evidence="12" key="1">
    <citation type="submission" date="2020-05" db="EMBL/GenBank/DDBJ databases">
        <authorList>
            <person name="Chiriac C."/>
            <person name="Salcher M."/>
            <person name="Ghai R."/>
            <person name="Kavagutti S V."/>
        </authorList>
    </citation>
    <scope>NUCLEOTIDE SEQUENCE</scope>
</reference>
<evidence type="ECO:0000256" key="9">
    <source>
        <dbReference type="ARBA" id="ARBA00040810"/>
    </source>
</evidence>
<feature type="transmembrane region" description="Helical" evidence="11">
    <location>
        <begin position="34"/>
        <end position="50"/>
    </location>
</feature>
<dbReference type="Pfam" id="PF01040">
    <property type="entry name" value="UbiA"/>
    <property type="match status" value="1"/>
</dbReference>
<dbReference type="NCBIfam" id="NF003349">
    <property type="entry name" value="PRK04375.1-2"/>
    <property type="match status" value="1"/>
</dbReference>
<dbReference type="InterPro" id="IPR000537">
    <property type="entry name" value="UbiA_prenyltransferase"/>
</dbReference>
<keyword evidence="5 11" id="KW-0812">Transmembrane</keyword>
<feature type="transmembrane region" description="Helical" evidence="11">
    <location>
        <begin position="127"/>
        <end position="148"/>
    </location>
</feature>
<evidence type="ECO:0000256" key="4">
    <source>
        <dbReference type="ARBA" id="ARBA00022679"/>
    </source>
</evidence>
<dbReference type="PANTHER" id="PTHR43448:SF7">
    <property type="entry name" value="4-HYDROXYBENZOATE SOLANESYLTRANSFERASE"/>
    <property type="match status" value="1"/>
</dbReference>
<dbReference type="GO" id="GO:0006783">
    <property type="term" value="P:heme biosynthetic process"/>
    <property type="evidence" value="ECO:0007669"/>
    <property type="project" value="UniProtKB-KW"/>
</dbReference>
<gene>
    <name evidence="12" type="ORF">UFOPK1561_00796</name>
</gene>
<evidence type="ECO:0000256" key="8">
    <source>
        <dbReference type="ARBA" id="ARBA00023136"/>
    </source>
</evidence>
<proteinExistence type="inferred from homology"/>
<dbReference type="Gene3D" id="1.10.357.140">
    <property type="entry name" value="UbiA prenyltransferase"/>
    <property type="match status" value="1"/>
</dbReference>
<evidence type="ECO:0000313" key="12">
    <source>
        <dbReference type="EMBL" id="CAB4559317.1"/>
    </source>
</evidence>
<comment type="pathway">
    <text evidence="2">Porphyrin-containing compound metabolism; heme O biosynthesis; heme O from protoheme: step 1/1.</text>
</comment>
<evidence type="ECO:0000256" key="6">
    <source>
        <dbReference type="ARBA" id="ARBA00022989"/>
    </source>
</evidence>
<feature type="transmembrane region" description="Helical" evidence="11">
    <location>
        <begin position="284"/>
        <end position="303"/>
    </location>
</feature>
<feature type="transmembrane region" description="Helical" evidence="11">
    <location>
        <begin position="229"/>
        <end position="247"/>
    </location>
</feature>
<feature type="transmembrane region" description="Helical" evidence="11">
    <location>
        <begin position="56"/>
        <end position="80"/>
    </location>
</feature>
<evidence type="ECO:0000256" key="1">
    <source>
        <dbReference type="ARBA" id="ARBA00004651"/>
    </source>
</evidence>
<keyword evidence="4" id="KW-0808">Transferase</keyword>
<dbReference type="InterPro" id="IPR044878">
    <property type="entry name" value="UbiA_sf"/>
</dbReference>
<dbReference type="NCBIfam" id="TIGR01473">
    <property type="entry name" value="cyoE_ctaB"/>
    <property type="match status" value="1"/>
</dbReference>
<dbReference type="GO" id="GO:0008495">
    <property type="term" value="F:protoheme IX farnesyltransferase activity"/>
    <property type="evidence" value="ECO:0007669"/>
    <property type="project" value="InterPro"/>
</dbReference>
<dbReference type="InterPro" id="IPR030470">
    <property type="entry name" value="UbiA_prenylTrfase_CS"/>
</dbReference>
<dbReference type="AlphaFoldDB" id="A0A6J6D684"/>
<dbReference type="FunFam" id="1.10.357.140:FF:000001">
    <property type="entry name" value="Protoheme IX farnesyltransferase"/>
    <property type="match status" value="1"/>
</dbReference>
<dbReference type="GO" id="GO:0005886">
    <property type="term" value="C:plasma membrane"/>
    <property type="evidence" value="ECO:0007669"/>
    <property type="project" value="UniProtKB-SubCell"/>
</dbReference>
<keyword evidence="8 11" id="KW-0472">Membrane</keyword>
<dbReference type="EMBL" id="CAEZSZ010000100">
    <property type="protein sequence ID" value="CAB4559317.1"/>
    <property type="molecule type" value="Genomic_DNA"/>
</dbReference>
<feature type="transmembrane region" description="Helical" evidence="11">
    <location>
        <begin position="180"/>
        <end position="198"/>
    </location>
</feature>
<dbReference type="InterPro" id="IPR006369">
    <property type="entry name" value="Protohaem_IX_farnesylTrfase"/>
</dbReference>
<feature type="transmembrane region" description="Helical" evidence="11">
    <location>
        <begin position="253"/>
        <end position="272"/>
    </location>
</feature>
<dbReference type="PROSITE" id="PS00943">
    <property type="entry name" value="UBIA"/>
    <property type="match status" value="1"/>
</dbReference>
<dbReference type="CDD" id="cd13957">
    <property type="entry name" value="PT_UbiA_Cox10"/>
    <property type="match status" value="1"/>
</dbReference>
<dbReference type="HAMAP" id="MF_00154">
    <property type="entry name" value="CyoE_CtaB"/>
    <property type="match status" value="1"/>
</dbReference>
<organism evidence="12">
    <name type="scientific">freshwater metagenome</name>
    <dbReference type="NCBI Taxonomy" id="449393"/>
    <lineage>
        <taxon>unclassified sequences</taxon>
        <taxon>metagenomes</taxon>
        <taxon>ecological metagenomes</taxon>
    </lineage>
</organism>
<name>A0A6J6D684_9ZZZZ</name>
<evidence type="ECO:0000256" key="3">
    <source>
        <dbReference type="ARBA" id="ARBA00022475"/>
    </source>
</evidence>
<keyword evidence="6 11" id="KW-1133">Transmembrane helix</keyword>
<feature type="transmembrane region" description="Helical" evidence="11">
    <location>
        <begin position="155"/>
        <end position="174"/>
    </location>
</feature>
<evidence type="ECO:0000256" key="11">
    <source>
        <dbReference type="SAM" id="Phobius"/>
    </source>
</evidence>
<keyword evidence="3" id="KW-1003">Cell membrane</keyword>
<protein>
    <recommendedName>
        <fullName evidence="9">Protoheme IX farnesyltransferase</fullName>
    </recommendedName>
    <alternativeName>
        <fullName evidence="10">Heme B farnesyltransferase</fullName>
    </alternativeName>
</protein>
<evidence type="ECO:0000256" key="5">
    <source>
        <dbReference type="ARBA" id="ARBA00022692"/>
    </source>
</evidence>
<comment type="subcellular location">
    <subcellularLocation>
        <location evidence="1">Cell membrane</location>
        <topology evidence="1">Multi-pass membrane protein</topology>
    </subcellularLocation>
</comment>
<evidence type="ECO:0000256" key="2">
    <source>
        <dbReference type="ARBA" id="ARBA00004919"/>
    </source>
</evidence>
<feature type="transmembrane region" description="Helical" evidence="11">
    <location>
        <begin position="101"/>
        <end position="121"/>
    </location>
</feature>
<evidence type="ECO:0000256" key="10">
    <source>
        <dbReference type="ARBA" id="ARBA00042475"/>
    </source>
</evidence>
<accession>A0A6J6D684</accession>
<evidence type="ECO:0000256" key="7">
    <source>
        <dbReference type="ARBA" id="ARBA00023133"/>
    </source>
</evidence>
<dbReference type="PANTHER" id="PTHR43448">
    <property type="entry name" value="PROTOHEME IX FARNESYLTRANSFERASE, MITOCHONDRIAL"/>
    <property type="match status" value="1"/>
</dbReference>
<keyword evidence="7" id="KW-0350">Heme biosynthesis</keyword>